<protein>
    <recommendedName>
        <fullName evidence="9">EF-hand domain-containing protein</fullName>
    </recommendedName>
</protein>
<dbReference type="PROSITE" id="PS50222">
    <property type="entry name" value="EF_HAND_2"/>
    <property type="match status" value="1"/>
</dbReference>
<dbReference type="CDD" id="cd00051">
    <property type="entry name" value="EFh"/>
    <property type="match status" value="1"/>
</dbReference>
<comment type="caution">
    <text evidence="10">The sequence shown here is derived from an EMBL/GenBank/DDBJ whole genome shotgun (WGS) entry which is preliminary data.</text>
</comment>
<keyword evidence="11" id="KW-1185">Reference proteome</keyword>
<dbReference type="SMART" id="SM00054">
    <property type="entry name" value="EFh"/>
    <property type="match status" value="2"/>
</dbReference>
<keyword evidence="6 8" id="KW-0472">Membrane</keyword>
<keyword evidence="4" id="KW-0106">Calcium</keyword>
<gene>
    <name evidence="10" type="ORF">CYMTET_51616</name>
</gene>
<dbReference type="PROSITE" id="PS00018">
    <property type="entry name" value="EF_HAND_1"/>
    <property type="match status" value="1"/>
</dbReference>
<evidence type="ECO:0000256" key="1">
    <source>
        <dbReference type="ARBA" id="ARBA00004141"/>
    </source>
</evidence>
<name>A0AAE0BKS6_9CHLO</name>
<feature type="region of interest" description="Disordered" evidence="7">
    <location>
        <begin position="354"/>
        <end position="382"/>
    </location>
</feature>
<dbReference type="EMBL" id="LGRX02034239">
    <property type="protein sequence ID" value="KAK3238366.1"/>
    <property type="molecule type" value="Genomic_DNA"/>
</dbReference>
<dbReference type="PANTHER" id="PTHR48041">
    <property type="entry name" value="ABC TRANSPORTER G FAMILY MEMBER 28"/>
    <property type="match status" value="1"/>
</dbReference>
<evidence type="ECO:0000256" key="3">
    <source>
        <dbReference type="ARBA" id="ARBA00022692"/>
    </source>
</evidence>
<feature type="transmembrane region" description="Helical" evidence="8">
    <location>
        <begin position="561"/>
        <end position="582"/>
    </location>
</feature>
<dbReference type="Gene3D" id="1.10.238.10">
    <property type="entry name" value="EF-hand"/>
    <property type="match status" value="1"/>
</dbReference>
<dbReference type="InterPro" id="IPR027417">
    <property type="entry name" value="P-loop_NTPase"/>
</dbReference>
<dbReference type="GO" id="GO:0016020">
    <property type="term" value="C:membrane"/>
    <property type="evidence" value="ECO:0007669"/>
    <property type="project" value="UniProtKB-SubCell"/>
</dbReference>
<dbReference type="InterPro" id="IPR043926">
    <property type="entry name" value="ABCG_dom"/>
</dbReference>
<dbReference type="AlphaFoldDB" id="A0AAE0BKS6"/>
<dbReference type="InterPro" id="IPR018247">
    <property type="entry name" value="EF_Hand_1_Ca_BS"/>
</dbReference>
<keyword evidence="5 8" id="KW-1133">Transmembrane helix</keyword>
<dbReference type="Gene3D" id="3.40.50.300">
    <property type="entry name" value="P-loop containing nucleotide triphosphate hydrolases"/>
    <property type="match status" value="1"/>
</dbReference>
<dbReference type="PANTHER" id="PTHR48041:SF91">
    <property type="entry name" value="ABC TRANSPORTER G FAMILY MEMBER 28"/>
    <property type="match status" value="1"/>
</dbReference>
<feature type="transmembrane region" description="Helical" evidence="8">
    <location>
        <begin position="641"/>
        <end position="660"/>
    </location>
</feature>
<dbReference type="InterPro" id="IPR050352">
    <property type="entry name" value="ABCG_transporters"/>
</dbReference>
<evidence type="ECO:0000256" key="2">
    <source>
        <dbReference type="ARBA" id="ARBA00022448"/>
    </source>
</evidence>
<feature type="transmembrane region" description="Helical" evidence="8">
    <location>
        <begin position="458"/>
        <end position="477"/>
    </location>
</feature>
<dbReference type="Pfam" id="PF19055">
    <property type="entry name" value="ABC2_membrane_7"/>
    <property type="match status" value="2"/>
</dbReference>
<organism evidence="10 11">
    <name type="scientific">Cymbomonas tetramitiformis</name>
    <dbReference type="NCBI Taxonomy" id="36881"/>
    <lineage>
        <taxon>Eukaryota</taxon>
        <taxon>Viridiplantae</taxon>
        <taxon>Chlorophyta</taxon>
        <taxon>Pyramimonadophyceae</taxon>
        <taxon>Pyramimonadales</taxon>
        <taxon>Pyramimonadaceae</taxon>
        <taxon>Cymbomonas</taxon>
    </lineage>
</organism>
<sequence>MLHPHSPEIPCAVMPAASPWPRDAPFSFARDPLCWHACSQPAALRCSILIRPRFPTQALGLIPSADLLGAQEKHNRLDPILVGVLQVLSLSDVVGTCVGNEEIRGVSGGQKRRVNIGVELVADTPLLFLDEPTSGLGATDTLIVMKALRSLVQIGRTVAAVIHQPRSEVFDLFDTALFLGMRGRVVYFGPTNLTSAYFSFIGFKTPNDISPADFYMDVLGGLVERDGDPSFTTYDLPVLYSLFMEADTVTQMTHLEPHLPTLETGMERKQAQMDHFTDMKQRIEQEWGKLDNDISGSVNLEELWSFLHRQCGMDLEKQDCQHLMQLIDKDGSGSITMSEFLSFTMAEVHKMRRVDHTKSTRARGMSGNWASGEAAEEDGGNKGARGGMAVGHGSEHPILISARQFLWQVFVVLSRSSTQRLRLLGVFILDSLLVLLGSLIISTVIGSDWSYEDIQTNSWLSTVSLGILCCIGSLRIFGAEHVIRVREQQSGVMPISFWVAKTLSELPDLVTRPAIFTVVYMNIVLPEESAMQLFREQVAVCWACGGMGMLVSMLFSPATALLPGVLLPLITGVFFAGVEPSLKSMSPFMKTIATTSFTRWAVEAIVLSETEQMPDHLQPLKDDLLDDVGYESGNHDKAIRALVMMGLVFRVSTYLVMSIFPRPALIGQTLSNGYHTVLAWSRRHGQGAVGESAAATYQKELGGPKKGRAVSLRTAPGVTSAPSSPQTSEVNAIDDINASKLTIPGHVENTAKISQEKNPLAKEANQNFSLCALADGVASALQQRRRVVLDLMYDELRRMENTRSDDDCDVEKVAEYVGYLITMQEIVEQREQGRSSSEGSNHMLAAMILPLQLIQFRASSMKDIWFNHMLCSLAVYKLPLQAKTALESSVGAILDGIDLLRTKLLQNAATKLNCEWGASIVLFGAFVESISVAQNLEDISAAMDTFSSRIL</sequence>
<feature type="transmembrane region" description="Helical" evidence="8">
    <location>
        <begin position="423"/>
        <end position="446"/>
    </location>
</feature>
<keyword evidence="3 8" id="KW-0812">Transmembrane</keyword>
<dbReference type="SUPFAM" id="SSF52540">
    <property type="entry name" value="P-loop containing nucleoside triphosphate hydrolases"/>
    <property type="match status" value="1"/>
</dbReference>
<comment type="subcellular location">
    <subcellularLocation>
        <location evidence="1">Membrane</location>
        <topology evidence="1">Multi-pass membrane protein</topology>
    </subcellularLocation>
</comment>
<keyword evidence="2" id="KW-0813">Transport</keyword>
<dbReference type="GO" id="GO:0005509">
    <property type="term" value="F:calcium ion binding"/>
    <property type="evidence" value="ECO:0007669"/>
    <property type="project" value="InterPro"/>
</dbReference>
<dbReference type="InterPro" id="IPR011992">
    <property type="entry name" value="EF-hand-dom_pair"/>
</dbReference>
<evidence type="ECO:0000313" key="10">
    <source>
        <dbReference type="EMBL" id="KAK3238366.1"/>
    </source>
</evidence>
<evidence type="ECO:0000256" key="6">
    <source>
        <dbReference type="ARBA" id="ARBA00023136"/>
    </source>
</evidence>
<evidence type="ECO:0000256" key="5">
    <source>
        <dbReference type="ARBA" id="ARBA00022989"/>
    </source>
</evidence>
<dbReference type="Proteomes" id="UP001190700">
    <property type="component" value="Unassembled WGS sequence"/>
</dbReference>
<dbReference type="GO" id="GO:0140359">
    <property type="term" value="F:ABC-type transporter activity"/>
    <property type="evidence" value="ECO:0007669"/>
    <property type="project" value="InterPro"/>
</dbReference>
<reference evidence="10 11" key="1">
    <citation type="journal article" date="2015" name="Genome Biol. Evol.">
        <title>Comparative Genomics of a Bacterivorous Green Alga Reveals Evolutionary Causalities and Consequences of Phago-Mixotrophic Mode of Nutrition.</title>
        <authorList>
            <person name="Burns J.A."/>
            <person name="Paasch A."/>
            <person name="Narechania A."/>
            <person name="Kim E."/>
        </authorList>
    </citation>
    <scope>NUCLEOTIDE SEQUENCE [LARGE SCALE GENOMIC DNA]</scope>
    <source>
        <strain evidence="10 11">PLY_AMNH</strain>
    </source>
</reference>
<evidence type="ECO:0000256" key="4">
    <source>
        <dbReference type="ARBA" id="ARBA00022837"/>
    </source>
</evidence>
<feature type="domain" description="EF-hand" evidence="9">
    <location>
        <begin position="315"/>
        <end position="350"/>
    </location>
</feature>
<evidence type="ECO:0000256" key="8">
    <source>
        <dbReference type="SAM" id="Phobius"/>
    </source>
</evidence>
<evidence type="ECO:0000313" key="11">
    <source>
        <dbReference type="Proteomes" id="UP001190700"/>
    </source>
</evidence>
<evidence type="ECO:0000256" key="7">
    <source>
        <dbReference type="SAM" id="MobiDB-lite"/>
    </source>
</evidence>
<dbReference type="SUPFAM" id="SSF47473">
    <property type="entry name" value="EF-hand"/>
    <property type="match status" value="1"/>
</dbReference>
<feature type="transmembrane region" description="Helical" evidence="8">
    <location>
        <begin position="538"/>
        <end position="555"/>
    </location>
</feature>
<dbReference type="InterPro" id="IPR002048">
    <property type="entry name" value="EF_hand_dom"/>
</dbReference>
<proteinExistence type="predicted"/>
<accession>A0AAE0BKS6</accession>
<evidence type="ECO:0000259" key="9">
    <source>
        <dbReference type="PROSITE" id="PS50222"/>
    </source>
</evidence>